<feature type="region of interest" description="Disordered" evidence="8">
    <location>
        <begin position="48"/>
        <end position="129"/>
    </location>
</feature>
<evidence type="ECO:0000256" key="4">
    <source>
        <dbReference type="ARBA" id="ARBA00022737"/>
    </source>
</evidence>
<dbReference type="PANTHER" id="PTHR48182">
    <property type="entry name" value="PROTEIN SERAC1"/>
    <property type="match status" value="1"/>
</dbReference>
<comment type="subcellular location">
    <subcellularLocation>
        <location evidence="2">Endoplasmic reticulum</location>
    </subcellularLocation>
    <subcellularLocation>
        <location evidence="3">Membrane</location>
    </subcellularLocation>
    <subcellularLocation>
        <location evidence="1">Mitochondrion</location>
    </subcellularLocation>
</comment>
<dbReference type="EMBL" id="JAPEVB010000005">
    <property type="protein sequence ID" value="KAJ4387353.1"/>
    <property type="molecule type" value="Genomic_DNA"/>
</dbReference>
<evidence type="ECO:0000256" key="3">
    <source>
        <dbReference type="ARBA" id="ARBA00004370"/>
    </source>
</evidence>
<evidence type="ECO:0000313" key="10">
    <source>
        <dbReference type="EMBL" id="KAJ4387353.1"/>
    </source>
</evidence>
<protein>
    <recommendedName>
        <fullName evidence="9">Nephrocystin 3-like N-terminal domain-containing protein</fullName>
    </recommendedName>
</protein>
<feature type="compositionally biased region" description="Polar residues" evidence="8">
    <location>
        <begin position="592"/>
        <end position="604"/>
    </location>
</feature>
<keyword evidence="5" id="KW-0256">Endoplasmic reticulum</keyword>
<dbReference type="InterPro" id="IPR056884">
    <property type="entry name" value="NPHP3-like_N"/>
</dbReference>
<evidence type="ECO:0000256" key="6">
    <source>
        <dbReference type="ARBA" id="ARBA00023128"/>
    </source>
</evidence>
<dbReference type="SUPFAM" id="SSF53474">
    <property type="entry name" value="alpha/beta-Hydrolases"/>
    <property type="match status" value="1"/>
</dbReference>
<evidence type="ECO:0000313" key="11">
    <source>
        <dbReference type="Proteomes" id="UP001140453"/>
    </source>
</evidence>
<evidence type="ECO:0000259" key="9">
    <source>
        <dbReference type="Pfam" id="PF24883"/>
    </source>
</evidence>
<dbReference type="GO" id="GO:0005739">
    <property type="term" value="C:mitochondrion"/>
    <property type="evidence" value="ECO:0007669"/>
    <property type="project" value="UniProtKB-SubCell"/>
</dbReference>
<evidence type="ECO:0000256" key="2">
    <source>
        <dbReference type="ARBA" id="ARBA00004240"/>
    </source>
</evidence>
<keyword evidence="6" id="KW-0496">Mitochondrion</keyword>
<gene>
    <name evidence="10" type="ORF">N0V93_007944</name>
</gene>
<feature type="compositionally biased region" description="Basic and acidic residues" evidence="8">
    <location>
        <begin position="578"/>
        <end position="591"/>
    </location>
</feature>
<feature type="compositionally biased region" description="Basic residues" evidence="8">
    <location>
        <begin position="74"/>
        <end position="100"/>
    </location>
</feature>
<organism evidence="10 11">
    <name type="scientific">Gnomoniopsis smithogilvyi</name>
    <dbReference type="NCBI Taxonomy" id="1191159"/>
    <lineage>
        <taxon>Eukaryota</taxon>
        <taxon>Fungi</taxon>
        <taxon>Dikarya</taxon>
        <taxon>Ascomycota</taxon>
        <taxon>Pezizomycotina</taxon>
        <taxon>Sordariomycetes</taxon>
        <taxon>Sordariomycetidae</taxon>
        <taxon>Diaporthales</taxon>
        <taxon>Gnomoniaceae</taxon>
        <taxon>Gnomoniopsis</taxon>
    </lineage>
</organism>
<dbReference type="PANTHER" id="PTHR48182:SF2">
    <property type="entry name" value="PROTEIN SERAC1"/>
    <property type="match status" value="1"/>
</dbReference>
<accession>A0A9W8YN86</accession>
<feature type="region of interest" description="Disordered" evidence="8">
    <location>
        <begin position="1266"/>
        <end position="1289"/>
    </location>
</feature>
<keyword evidence="4" id="KW-0677">Repeat</keyword>
<dbReference type="InterPro" id="IPR052374">
    <property type="entry name" value="SERAC1"/>
</dbReference>
<dbReference type="InterPro" id="IPR029058">
    <property type="entry name" value="AB_hydrolase_fold"/>
</dbReference>
<comment type="caution">
    <text evidence="10">The sequence shown here is derived from an EMBL/GenBank/DDBJ whole genome shotgun (WGS) entry which is preliminary data.</text>
</comment>
<dbReference type="Proteomes" id="UP001140453">
    <property type="component" value="Unassembled WGS sequence"/>
</dbReference>
<dbReference type="Pfam" id="PF24883">
    <property type="entry name" value="NPHP3_N"/>
    <property type="match status" value="1"/>
</dbReference>
<keyword evidence="7" id="KW-0472">Membrane</keyword>
<dbReference type="Gene3D" id="3.40.50.1820">
    <property type="entry name" value="alpha/beta hydrolase"/>
    <property type="match status" value="1"/>
</dbReference>
<reference evidence="10" key="1">
    <citation type="submission" date="2022-10" db="EMBL/GenBank/DDBJ databases">
        <title>Tapping the CABI collections for fungal endophytes: first genome assemblies for Collariella, Neodidymelliopsis, Ascochyta clinopodiicola, Didymella pomorum, Didymosphaeria variabile, Neocosmospora piperis and Neocucurbitaria cava.</title>
        <authorList>
            <person name="Hill R."/>
        </authorList>
    </citation>
    <scope>NUCLEOTIDE SEQUENCE</scope>
    <source>
        <strain evidence="10">IMI 355082</strain>
    </source>
</reference>
<evidence type="ECO:0000256" key="1">
    <source>
        <dbReference type="ARBA" id="ARBA00004173"/>
    </source>
</evidence>
<keyword evidence="11" id="KW-1185">Reference proteome</keyword>
<evidence type="ECO:0000256" key="7">
    <source>
        <dbReference type="ARBA" id="ARBA00023136"/>
    </source>
</evidence>
<feature type="compositionally biased region" description="Polar residues" evidence="8">
    <location>
        <begin position="102"/>
        <end position="113"/>
    </location>
</feature>
<dbReference type="OrthoDB" id="7464126at2759"/>
<feature type="domain" description="Nephrocystin 3-like N-terminal" evidence="9">
    <location>
        <begin position="481"/>
        <end position="529"/>
    </location>
</feature>
<name>A0A9W8YN86_9PEZI</name>
<feature type="region of interest" description="Disordered" evidence="8">
    <location>
        <begin position="578"/>
        <end position="617"/>
    </location>
</feature>
<evidence type="ECO:0000256" key="8">
    <source>
        <dbReference type="SAM" id="MobiDB-lite"/>
    </source>
</evidence>
<dbReference type="GO" id="GO:0016020">
    <property type="term" value="C:membrane"/>
    <property type="evidence" value="ECO:0007669"/>
    <property type="project" value="UniProtKB-SubCell"/>
</dbReference>
<sequence>MKVARDAVKAEGLTTLYEPDDQSEIDLDIVFIHGLGGHPVKTWLQTSFEAEPPPPLNDEDEPNVFAKSVTPVPTRKKSMRRDKSSPVKKRGNTLKKRPPNNKHASPASTNANHPPQPQPQLAEPGAHKTTDAQLQHYRPVYSELTRSLSKIRSKSASPSPVEVISYQESKREARGTYWPLDLLPESCPSARIFTYGFETHKLQNKLSIGQLDIFARARELLEAVDELRRDCKAGREVVFLAHSTGGIIVKEVSGLLNHHDFILLTCRKMLRLASNHGHTDNQGLLASIASVIFMGCPLSGTDYGSMVIAMKSMAAVTTGVLIDDSTLGMILGGEEDAHLTYLGRDAFEALWREYNFRVKVFRETTTEMPLQSWAELGLALRRDASTLSDNLEEDEDVPGDHANMCRFASRRDEGYQRVSSYILRMAHHQALKRRQLSEKESQIQQAFADPGAADGGWTEKGLPSQRRVSAALSSTDHVVPSWLLQHPRVQTWLRRGVREDRHKLLWLNGPPGSGITELLSSLRAHLARDWAPETHSSVIITIAADVGQPLLDSIVCSDTDTKSLHGFDQCDDKDENYAEHTHEKGDDKDDLTTQPKSSVTSAHETPQNTSPTPNTPVRTLRSLLSQLYTHDPRLRNLVCKRAATAGTLHSDDFLVETLFPIPNFADSSKHDDVVHRYNTTTNTQDQNNITTNTSTNTSTNHSYHATGNALDWLSGSQIETRPQGQGTPAKILDDADVWALFWEEYLCLGLPDRQKQQQQQQQQQHLLKGKRTTNDDFKIGLPTIRRVFILVDAAGIDDDDHLRSLLCWLKQLAQRSEFSVCIASSTSTMLTGSGSSRSATKSPSNSTLLIQVPEENADEIRLYLDNHLVLDMEERSAIAAKMLHQAAGVMLWVEMVTTIVNEASEEGVSGEIVLSMLDDIAPGRHGSEGLLDDLYAWKLRRLSGVEQAQALAVMQWVMLAPEPLRLNELLIALRLTLLACRRGRGSDSDGRLWDVSKTLVVEPAVSLKELRAIGGDALGIGTMMMDSPSHFWKWLKHLSQGLLRLESESKARSTVSSEPLGLQRVRPMHESVHRFFLKGKGFQTLLPTPSTDDREGYKPLPSTDRFINNSYYILLHVCLVYLNITELDALGREKPPLNPAPGSALPPVETSKWRAHADTQRHMVMASYPLLRYVVDHLVFHLLCPREYRYFLPQGPLLALFAANRCRIWRRWTHLLGFSIADASPEALLAWAGKGPAVRVLAPVYGARYRLERVLRRVWRTAVEQQRGGAGAGEGATPRTTPKRTHFRARSDVSEGSMVFMLMGSEDPLKASWLVPTSPGRPKTVEGTPRALTDIEEAGGKEVVKMEMEEMEGSVSV</sequence>
<proteinExistence type="predicted"/>
<evidence type="ECO:0000256" key="5">
    <source>
        <dbReference type="ARBA" id="ARBA00022824"/>
    </source>
</evidence>
<feature type="compositionally biased region" description="Low complexity" evidence="8">
    <location>
        <begin position="605"/>
        <end position="616"/>
    </location>
</feature>
<dbReference type="GO" id="GO:0005783">
    <property type="term" value="C:endoplasmic reticulum"/>
    <property type="evidence" value="ECO:0007669"/>
    <property type="project" value="UniProtKB-SubCell"/>
</dbReference>